<keyword evidence="4" id="KW-1185">Reference proteome</keyword>
<sequence length="287" mass="30800">MHRTTAWSHSSSLTSDRLTPSSRPASSQSNSKGEVKGKSSEPVIPKSVQVRKLESLLAALRDLAQSPKKDPKGGCFCQAREHSLSSYTPICRTCGLILCDVNQPQFACPHCLTSLVAGNIRDSLITRIQAQLDETVSREMAARERAIEAAKQEAGAFPTLSGAIPPSQKPVAPQPRTHKVLSVNSKSKKVSLSSYTTTPASSRPSSRSEVKDEEAAILRISPPPSEVVFAQKDIDQSRPWSNLLGGNPVYIALPTSANASTNRSRRRKGKDNAAMGQRKDATASAAS</sequence>
<dbReference type="InterPro" id="IPR009349">
    <property type="entry name" value="TRIP4/RQT4_C2HC5_Znf"/>
</dbReference>
<dbReference type="EMBL" id="MU806143">
    <property type="protein sequence ID" value="KAJ3839179.1"/>
    <property type="molecule type" value="Genomic_DNA"/>
</dbReference>
<name>A0AA38PA82_9AGAR</name>
<comment type="caution">
    <text evidence="3">The sequence shown here is derived from an EMBL/GenBank/DDBJ whole genome shotgun (WGS) entry which is preliminary data.</text>
</comment>
<dbReference type="GO" id="GO:0180022">
    <property type="term" value="C:RQC-trigger complex"/>
    <property type="evidence" value="ECO:0007669"/>
    <property type="project" value="InterPro"/>
</dbReference>
<proteinExistence type="predicted"/>
<evidence type="ECO:0000313" key="3">
    <source>
        <dbReference type="EMBL" id="KAJ3839179.1"/>
    </source>
</evidence>
<protein>
    <recommendedName>
        <fullName evidence="2">TRIP4/RQT4 C2HC5-type zinc finger domain-containing protein</fullName>
    </recommendedName>
</protein>
<dbReference type="Pfam" id="PF06221">
    <property type="entry name" value="zf-C2HC5"/>
    <property type="match status" value="1"/>
</dbReference>
<feature type="region of interest" description="Disordered" evidence="1">
    <location>
        <begin position="191"/>
        <end position="213"/>
    </location>
</feature>
<evidence type="ECO:0000259" key="2">
    <source>
        <dbReference type="Pfam" id="PF06221"/>
    </source>
</evidence>
<dbReference type="GO" id="GO:0072344">
    <property type="term" value="P:rescue of stalled ribosome"/>
    <property type="evidence" value="ECO:0007669"/>
    <property type="project" value="InterPro"/>
</dbReference>
<dbReference type="GO" id="GO:0005634">
    <property type="term" value="C:nucleus"/>
    <property type="evidence" value="ECO:0007669"/>
    <property type="project" value="InterPro"/>
</dbReference>
<dbReference type="GO" id="GO:0008270">
    <property type="term" value="F:zinc ion binding"/>
    <property type="evidence" value="ECO:0007669"/>
    <property type="project" value="InterPro"/>
</dbReference>
<organism evidence="3 4">
    <name type="scientific">Lentinula raphanica</name>
    <dbReference type="NCBI Taxonomy" id="153919"/>
    <lineage>
        <taxon>Eukaryota</taxon>
        <taxon>Fungi</taxon>
        <taxon>Dikarya</taxon>
        <taxon>Basidiomycota</taxon>
        <taxon>Agaricomycotina</taxon>
        <taxon>Agaricomycetes</taxon>
        <taxon>Agaricomycetidae</taxon>
        <taxon>Agaricales</taxon>
        <taxon>Marasmiineae</taxon>
        <taxon>Omphalotaceae</taxon>
        <taxon>Lentinula</taxon>
    </lineage>
</organism>
<evidence type="ECO:0000256" key="1">
    <source>
        <dbReference type="SAM" id="MobiDB-lite"/>
    </source>
</evidence>
<feature type="domain" description="TRIP4/RQT4 C2HC5-type zinc finger" evidence="2">
    <location>
        <begin position="74"/>
        <end position="125"/>
    </location>
</feature>
<feature type="region of interest" description="Disordered" evidence="1">
    <location>
        <begin position="255"/>
        <end position="287"/>
    </location>
</feature>
<feature type="region of interest" description="Disordered" evidence="1">
    <location>
        <begin position="157"/>
        <end position="178"/>
    </location>
</feature>
<feature type="region of interest" description="Disordered" evidence="1">
    <location>
        <begin position="1"/>
        <end position="47"/>
    </location>
</feature>
<feature type="compositionally biased region" description="Polar residues" evidence="1">
    <location>
        <begin position="1"/>
        <end position="20"/>
    </location>
</feature>
<feature type="compositionally biased region" description="Low complexity" evidence="1">
    <location>
        <begin position="191"/>
        <end position="205"/>
    </location>
</feature>
<reference evidence="3" key="1">
    <citation type="submission" date="2022-08" db="EMBL/GenBank/DDBJ databases">
        <authorList>
            <consortium name="DOE Joint Genome Institute"/>
            <person name="Min B."/>
            <person name="Riley R."/>
            <person name="Sierra-Patev S."/>
            <person name="Naranjo-Ortiz M."/>
            <person name="Looney B."/>
            <person name="Konkel Z."/>
            <person name="Slot J.C."/>
            <person name="Sakamoto Y."/>
            <person name="Steenwyk J.L."/>
            <person name="Rokas A."/>
            <person name="Carro J."/>
            <person name="Camarero S."/>
            <person name="Ferreira P."/>
            <person name="Molpeceres G."/>
            <person name="Ruiz-Duenas F.J."/>
            <person name="Serrano A."/>
            <person name="Henrissat B."/>
            <person name="Drula E."/>
            <person name="Hughes K.W."/>
            <person name="Mata J.L."/>
            <person name="Ishikawa N.K."/>
            <person name="Vargas-Isla R."/>
            <person name="Ushijima S."/>
            <person name="Smith C.A."/>
            <person name="Ahrendt S."/>
            <person name="Andreopoulos W."/>
            <person name="He G."/>
            <person name="Labutti K."/>
            <person name="Lipzen A."/>
            <person name="Ng V."/>
            <person name="Sandor L."/>
            <person name="Barry K."/>
            <person name="Martinez A.T."/>
            <person name="Xiao Y."/>
            <person name="Gibbons J.G."/>
            <person name="Terashima K."/>
            <person name="Hibbett D.S."/>
            <person name="Grigoriev I.V."/>
        </authorList>
    </citation>
    <scope>NUCLEOTIDE SEQUENCE</scope>
    <source>
        <strain evidence="3">TFB9207</strain>
    </source>
</reference>
<gene>
    <name evidence="3" type="ORF">F5878DRAFT_536080</name>
</gene>
<dbReference type="AlphaFoldDB" id="A0AA38PA82"/>
<accession>A0AA38PA82</accession>
<feature type="compositionally biased region" description="Low complexity" evidence="1">
    <location>
        <begin position="21"/>
        <end position="31"/>
    </location>
</feature>
<dbReference type="Proteomes" id="UP001163846">
    <property type="component" value="Unassembled WGS sequence"/>
</dbReference>
<evidence type="ECO:0000313" key="4">
    <source>
        <dbReference type="Proteomes" id="UP001163846"/>
    </source>
</evidence>